<dbReference type="PANTHER" id="PTHR43603">
    <property type="entry name" value="COBW DOMAIN-CONTAINING PROTEIN DDB_G0274527"/>
    <property type="match status" value="1"/>
</dbReference>
<dbReference type="Gene3D" id="3.30.1220.10">
    <property type="entry name" value="CobW-like, C-terminal domain"/>
    <property type="match status" value="1"/>
</dbReference>
<dbReference type="CDD" id="cd03112">
    <property type="entry name" value="CobW-like"/>
    <property type="match status" value="1"/>
</dbReference>
<evidence type="ECO:0000256" key="5">
    <source>
        <dbReference type="ARBA" id="ARBA00049117"/>
    </source>
</evidence>
<reference evidence="7 8" key="1">
    <citation type="submission" date="2020-08" db="EMBL/GenBank/DDBJ databases">
        <authorList>
            <person name="Ren C."/>
            <person name="Gu Y."/>
            <person name="Xu Y."/>
        </authorList>
    </citation>
    <scope>NUCLEOTIDE SEQUENCE [LARGE SCALE GENOMIC DNA]</scope>
    <source>
        <strain evidence="7 8">LBM18003</strain>
    </source>
</reference>
<gene>
    <name evidence="7" type="ORF">H6X83_10090</name>
</gene>
<dbReference type="EMBL" id="CP060696">
    <property type="protein sequence ID" value="QNO17294.1"/>
    <property type="molecule type" value="Genomic_DNA"/>
</dbReference>
<dbReference type="SUPFAM" id="SSF52540">
    <property type="entry name" value="P-loop containing nucleoside triphosphate hydrolases"/>
    <property type="match status" value="1"/>
</dbReference>
<dbReference type="GO" id="GO:0016787">
    <property type="term" value="F:hydrolase activity"/>
    <property type="evidence" value="ECO:0007669"/>
    <property type="project" value="UniProtKB-KW"/>
</dbReference>
<accession>A0A7G9WF32</accession>
<dbReference type="Gene3D" id="3.40.50.300">
    <property type="entry name" value="P-loop containing nucleotide triphosphate hydrolases"/>
    <property type="match status" value="1"/>
</dbReference>
<feature type="domain" description="CobW C-terminal" evidence="6">
    <location>
        <begin position="250"/>
        <end position="366"/>
    </location>
</feature>
<dbReference type="GO" id="GO:0000166">
    <property type="term" value="F:nucleotide binding"/>
    <property type="evidence" value="ECO:0007669"/>
    <property type="project" value="UniProtKB-KW"/>
</dbReference>
<dbReference type="AlphaFoldDB" id="A0A7G9WF32"/>
<evidence type="ECO:0000256" key="2">
    <source>
        <dbReference type="ARBA" id="ARBA00022801"/>
    </source>
</evidence>
<keyword evidence="2" id="KW-0378">Hydrolase</keyword>
<keyword evidence="1" id="KW-0547">Nucleotide-binding</keyword>
<dbReference type="RefSeq" id="WP_212506362.1">
    <property type="nucleotide sequence ID" value="NZ_CP060696.1"/>
</dbReference>
<dbReference type="Proteomes" id="UP000516046">
    <property type="component" value="Chromosome"/>
</dbReference>
<evidence type="ECO:0000313" key="7">
    <source>
        <dbReference type="EMBL" id="QNO17294.1"/>
    </source>
</evidence>
<evidence type="ECO:0000259" key="6">
    <source>
        <dbReference type="SMART" id="SM00833"/>
    </source>
</evidence>
<dbReference type="InterPro" id="IPR027417">
    <property type="entry name" value="P-loop_NTPase"/>
</dbReference>
<keyword evidence="3" id="KW-0143">Chaperone</keyword>
<dbReference type="PANTHER" id="PTHR43603:SF1">
    <property type="entry name" value="ZINC-REGULATED GTPASE METALLOPROTEIN ACTIVATOR 1"/>
    <property type="match status" value="1"/>
</dbReference>
<dbReference type="SUPFAM" id="SSF90002">
    <property type="entry name" value="Hypothetical protein YjiA, C-terminal domain"/>
    <property type="match status" value="1"/>
</dbReference>
<dbReference type="InterPro" id="IPR036627">
    <property type="entry name" value="CobW-likC_sf"/>
</dbReference>
<evidence type="ECO:0000256" key="3">
    <source>
        <dbReference type="ARBA" id="ARBA00023186"/>
    </source>
</evidence>
<comment type="similarity">
    <text evidence="4">Belongs to the SIMIBI class G3E GTPase family. ZNG1 subfamily.</text>
</comment>
<dbReference type="Pfam" id="PF02492">
    <property type="entry name" value="cobW"/>
    <property type="match status" value="1"/>
</dbReference>
<protein>
    <submittedName>
        <fullName evidence="7">GTP-binding protein</fullName>
    </submittedName>
</protein>
<evidence type="ECO:0000313" key="8">
    <source>
        <dbReference type="Proteomes" id="UP000516046"/>
    </source>
</evidence>
<dbReference type="InterPro" id="IPR011629">
    <property type="entry name" value="CobW-like_C"/>
</dbReference>
<evidence type="ECO:0000256" key="1">
    <source>
        <dbReference type="ARBA" id="ARBA00022741"/>
    </source>
</evidence>
<dbReference type="InterPro" id="IPR051927">
    <property type="entry name" value="Zn_Chap_cDPG_Synth"/>
</dbReference>
<dbReference type="Pfam" id="PF07683">
    <property type="entry name" value="CobW_C"/>
    <property type="match status" value="1"/>
</dbReference>
<name>A0A7G9WF32_9FIRM</name>
<dbReference type="InterPro" id="IPR003495">
    <property type="entry name" value="CobW/HypB/UreG_nucleotide-bd"/>
</dbReference>
<evidence type="ECO:0000256" key="4">
    <source>
        <dbReference type="ARBA" id="ARBA00034320"/>
    </source>
</evidence>
<comment type="catalytic activity">
    <reaction evidence="5">
        <text>GTP + H2O = GDP + phosphate + H(+)</text>
        <dbReference type="Rhea" id="RHEA:19669"/>
        <dbReference type="ChEBI" id="CHEBI:15377"/>
        <dbReference type="ChEBI" id="CHEBI:15378"/>
        <dbReference type="ChEBI" id="CHEBI:37565"/>
        <dbReference type="ChEBI" id="CHEBI:43474"/>
        <dbReference type="ChEBI" id="CHEBI:58189"/>
    </reaction>
    <physiologicalReaction direction="left-to-right" evidence="5">
        <dbReference type="Rhea" id="RHEA:19670"/>
    </physiologicalReaction>
</comment>
<organism evidence="7 8">
    <name type="scientific">Caproicibacterium amylolyticum</name>
    <dbReference type="NCBI Taxonomy" id="2766537"/>
    <lineage>
        <taxon>Bacteria</taxon>
        <taxon>Bacillati</taxon>
        <taxon>Bacillota</taxon>
        <taxon>Clostridia</taxon>
        <taxon>Eubacteriales</taxon>
        <taxon>Oscillospiraceae</taxon>
        <taxon>Caproicibacterium</taxon>
    </lineage>
</organism>
<keyword evidence="8" id="KW-1185">Reference proteome</keyword>
<dbReference type="KEGG" id="caml:H6X83_10090"/>
<sequence length="369" mass="41601">MYRKAVPVTLLTGYLGSGKTSLLNHVLRNQEGYKVAVIVNDIGEVNIDSDLIAQGGGVSKQSQSLVPLQNGCICCTLKMDLVRQIATLLKTGSFDYILIEASGVCEPVPIAQTLLAMNEAANVCRLDNIVTVVDAKRMVDEFGSGASLLEETLTADDIENLLIQQIEFCNTVILNKVDEISEEQKREVLSVIRSLQKKAKIIEANYGKVSCSEILDTHAFDFEEAAKSSGWAEALQEDEEEKPETEEYGIQTFVYKRRRPLNSKAFEKFASSHFPRNIIRAKGFVWFQDEPDKAYVFEQAGWEITTHLFGRWLAADTREHQKRVLRKNANVRKNWDEKYGDRCVKIVLIGRNLDKDELIRQFDACLADN</sequence>
<proteinExistence type="inferred from homology"/>
<dbReference type="SMART" id="SM00833">
    <property type="entry name" value="CobW_C"/>
    <property type="match status" value="1"/>
</dbReference>